<evidence type="ECO:0000313" key="3">
    <source>
        <dbReference type="EMBL" id="NNM75226.1"/>
    </source>
</evidence>
<dbReference type="InterPro" id="IPR027275">
    <property type="entry name" value="PRC-brl_dom"/>
</dbReference>
<evidence type="ECO:0000313" key="4">
    <source>
        <dbReference type="Proteomes" id="UP000564885"/>
    </source>
</evidence>
<dbReference type="AlphaFoldDB" id="A0A849I5T9"/>
<dbReference type="SUPFAM" id="SSF50346">
    <property type="entry name" value="PRC-barrel domain"/>
    <property type="match status" value="1"/>
</dbReference>
<comment type="caution">
    <text evidence="3">The sequence shown here is derived from an EMBL/GenBank/DDBJ whole genome shotgun (WGS) entry which is preliminary data.</text>
</comment>
<protein>
    <submittedName>
        <fullName evidence="3">PRC-barrel domain-containing protein</fullName>
    </submittedName>
</protein>
<dbReference type="Gene3D" id="2.30.30.240">
    <property type="entry name" value="PRC-barrel domain"/>
    <property type="match status" value="1"/>
</dbReference>
<dbReference type="PANTHER" id="PTHR36505">
    <property type="entry name" value="BLR1072 PROTEIN"/>
    <property type="match status" value="1"/>
</dbReference>
<feature type="region of interest" description="Disordered" evidence="1">
    <location>
        <begin position="1"/>
        <end position="23"/>
    </location>
</feature>
<evidence type="ECO:0000259" key="2">
    <source>
        <dbReference type="Pfam" id="PF05239"/>
    </source>
</evidence>
<dbReference type="EMBL" id="JABEPP010000007">
    <property type="protein sequence ID" value="NNM75226.1"/>
    <property type="molecule type" value="Genomic_DNA"/>
</dbReference>
<dbReference type="PANTHER" id="PTHR36505:SF1">
    <property type="entry name" value="BLR1072 PROTEIN"/>
    <property type="match status" value="1"/>
</dbReference>
<accession>A0A849I5T9</accession>
<dbReference type="InterPro" id="IPR011033">
    <property type="entry name" value="PRC_barrel-like_sf"/>
</dbReference>
<dbReference type="Proteomes" id="UP000564885">
    <property type="component" value="Unassembled WGS sequence"/>
</dbReference>
<keyword evidence="4" id="KW-1185">Reference proteome</keyword>
<sequence>MAIGTTDYVTGQTSGDVAAGRQTTSTHSLIASDRVEGTPVRRSNGDKIGTIERLMIDKVSGRVAYAVMSFGGFLGLGEEYHTIPWSALKYNTELDAYELNLTDDQLREAPRRSGEGRDPSFDRDWEEHVHRYYNATPYWGI</sequence>
<feature type="domain" description="PRC-barrel" evidence="2">
    <location>
        <begin position="32"/>
        <end position="105"/>
    </location>
</feature>
<evidence type="ECO:0000256" key="1">
    <source>
        <dbReference type="SAM" id="MobiDB-lite"/>
    </source>
</evidence>
<name>A0A849I5T9_9HYPH</name>
<reference evidence="3 4" key="1">
    <citation type="submission" date="2020-04" db="EMBL/GenBank/DDBJ databases">
        <title>Enterovirga sp. isolate from soil.</title>
        <authorList>
            <person name="Chea S."/>
            <person name="Kim D.-U."/>
        </authorList>
    </citation>
    <scope>NUCLEOTIDE SEQUENCE [LARGE SCALE GENOMIC DNA]</scope>
    <source>
        <strain evidence="3 4">DB1703</strain>
    </source>
</reference>
<proteinExistence type="predicted"/>
<feature type="compositionally biased region" description="Polar residues" evidence="1">
    <location>
        <begin position="7"/>
        <end position="23"/>
    </location>
</feature>
<organism evidence="3 4">
    <name type="scientific">Enterovirga aerilata</name>
    <dbReference type="NCBI Taxonomy" id="2730920"/>
    <lineage>
        <taxon>Bacteria</taxon>
        <taxon>Pseudomonadati</taxon>
        <taxon>Pseudomonadota</taxon>
        <taxon>Alphaproteobacteria</taxon>
        <taxon>Hyphomicrobiales</taxon>
        <taxon>Methylobacteriaceae</taxon>
        <taxon>Enterovirga</taxon>
    </lineage>
</organism>
<dbReference type="RefSeq" id="WP_171220713.1">
    <property type="nucleotide sequence ID" value="NZ_JABEPP010000007.1"/>
</dbReference>
<dbReference type="Pfam" id="PF05239">
    <property type="entry name" value="PRC"/>
    <property type="match status" value="1"/>
</dbReference>
<gene>
    <name evidence="3" type="ORF">HJG44_22965</name>
</gene>